<dbReference type="InterPro" id="IPR036761">
    <property type="entry name" value="TTHA0802/YceI-like_sf"/>
</dbReference>
<dbReference type="EMBL" id="MSIE01000059">
    <property type="protein sequence ID" value="OLF12588.1"/>
    <property type="molecule type" value="Genomic_DNA"/>
</dbReference>
<dbReference type="RefSeq" id="WP_075128864.1">
    <property type="nucleotide sequence ID" value="NZ_MSIE01000059.1"/>
</dbReference>
<dbReference type="SUPFAM" id="SSF101874">
    <property type="entry name" value="YceI-like"/>
    <property type="match status" value="1"/>
</dbReference>
<dbReference type="Pfam" id="PF04264">
    <property type="entry name" value="YceI"/>
    <property type="match status" value="1"/>
</dbReference>
<reference evidence="3 4" key="1">
    <citation type="submission" date="2016-12" db="EMBL/GenBank/DDBJ databases">
        <title>The draft genome sequence of Actinophytocola sp. 11-183.</title>
        <authorList>
            <person name="Wang W."/>
            <person name="Yuan L."/>
        </authorList>
    </citation>
    <scope>NUCLEOTIDE SEQUENCE [LARGE SCALE GENOMIC DNA]</scope>
    <source>
        <strain evidence="3 4">11-183</strain>
    </source>
</reference>
<dbReference type="STRING" id="1912961.BU204_28510"/>
<dbReference type="PANTHER" id="PTHR34406:SF1">
    <property type="entry name" value="PROTEIN YCEI"/>
    <property type="match status" value="1"/>
</dbReference>
<dbReference type="SMART" id="SM00867">
    <property type="entry name" value="YceI"/>
    <property type="match status" value="1"/>
</dbReference>
<evidence type="ECO:0000256" key="1">
    <source>
        <dbReference type="ARBA" id="ARBA00008812"/>
    </source>
</evidence>
<evidence type="ECO:0000259" key="2">
    <source>
        <dbReference type="SMART" id="SM00867"/>
    </source>
</evidence>
<feature type="domain" description="Lipid/polyisoprenoid-binding YceI-like" evidence="2">
    <location>
        <begin position="14"/>
        <end position="171"/>
    </location>
</feature>
<accession>A0A1Q8CDY4</accession>
<comment type="similarity">
    <text evidence="1">Belongs to the UPF0312 family.</text>
</comment>
<keyword evidence="4" id="KW-1185">Reference proteome</keyword>
<dbReference type="PANTHER" id="PTHR34406">
    <property type="entry name" value="PROTEIN YCEI"/>
    <property type="match status" value="1"/>
</dbReference>
<dbReference type="OrthoDB" id="9811006at2"/>
<protein>
    <recommendedName>
        <fullName evidence="2">Lipid/polyisoprenoid-binding YceI-like domain-containing protein</fullName>
    </recommendedName>
</protein>
<dbReference type="AlphaFoldDB" id="A0A1Q8CDY4"/>
<proteinExistence type="inferred from homology"/>
<evidence type="ECO:0000313" key="3">
    <source>
        <dbReference type="EMBL" id="OLF12588.1"/>
    </source>
</evidence>
<gene>
    <name evidence="3" type="ORF">BU204_28510</name>
</gene>
<dbReference type="InterPro" id="IPR007372">
    <property type="entry name" value="Lipid/polyisoprenoid-bd_YceI"/>
</dbReference>
<dbReference type="Proteomes" id="UP000185596">
    <property type="component" value="Unassembled WGS sequence"/>
</dbReference>
<sequence length="172" mass="18530">MHTTPAIQTPVAGAYRVDTSASTISFATRHVFGLGTVRGTFALRDGQVDVGEPVTSSFARATVSAASVDTGVAARDHAVRSATYLGAEYHPFIDFASTNLERDGERWVLHGGLTVRGVTRPVALELAEVRVAGPRLRVIATTVVDRYEFGVTAMRGMAGRRLRMRIEITATR</sequence>
<evidence type="ECO:0000313" key="4">
    <source>
        <dbReference type="Proteomes" id="UP000185596"/>
    </source>
</evidence>
<name>A0A1Q8CDY4_9PSEU</name>
<dbReference type="Gene3D" id="2.40.128.110">
    <property type="entry name" value="Lipid/polyisoprenoid-binding, YceI-like"/>
    <property type="match status" value="1"/>
</dbReference>
<comment type="caution">
    <text evidence="3">The sequence shown here is derived from an EMBL/GenBank/DDBJ whole genome shotgun (WGS) entry which is preliminary data.</text>
</comment>
<organism evidence="3 4">
    <name type="scientific">Actinophytocola xanthii</name>
    <dbReference type="NCBI Taxonomy" id="1912961"/>
    <lineage>
        <taxon>Bacteria</taxon>
        <taxon>Bacillati</taxon>
        <taxon>Actinomycetota</taxon>
        <taxon>Actinomycetes</taxon>
        <taxon>Pseudonocardiales</taxon>
        <taxon>Pseudonocardiaceae</taxon>
    </lineage>
</organism>